<proteinExistence type="predicted"/>
<name>A0A9P1CS22_9DINO</name>
<gene>
    <name evidence="2" type="ORF">C1SCF055_LOCUS23152</name>
</gene>
<evidence type="ECO:0000313" key="3">
    <source>
        <dbReference type="EMBL" id="CAL1150074.1"/>
    </source>
</evidence>
<dbReference type="EMBL" id="CAMXCT010002229">
    <property type="protein sequence ID" value="CAI3996699.1"/>
    <property type="molecule type" value="Genomic_DNA"/>
</dbReference>
<accession>A0A9P1CS22</accession>
<reference evidence="3" key="2">
    <citation type="submission" date="2024-04" db="EMBL/GenBank/DDBJ databases">
        <authorList>
            <person name="Chen Y."/>
            <person name="Shah S."/>
            <person name="Dougan E. K."/>
            <person name="Thang M."/>
            <person name="Chan C."/>
        </authorList>
    </citation>
    <scope>NUCLEOTIDE SEQUENCE [LARGE SCALE GENOMIC DNA]</scope>
</reference>
<comment type="caution">
    <text evidence="2">The sequence shown here is derived from an EMBL/GenBank/DDBJ whole genome shotgun (WGS) entry which is preliminary data.</text>
</comment>
<evidence type="ECO:0000313" key="2">
    <source>
        <dbReference type="EMBL" id="CAI3996699.1"/>
    </source>
</evidence>
<sequence>RFMAPLPQVHAERGSTAVPSFGDDDPVLSALRRYRDAAGSTFHPLSEVEEPDEVAVDSSSSRFVIAKTPAFASDTPKNRPTITENFSNFEEDFRHVVCGLASMDMGELLPSWLGWINPWLEPTEPDLCGAVPQRGHFRSTSSAAWSDASFGSAASPRETKEEGFIDCTASAERGPAPVAFSPPASQACRTRLPGAGRRRDDGAKALEAIRELPHGLRSSTFDELLIPDLDAAQAWPPLPDFSKGIELGATFADFCEGWGIGKVCEATISGTSGGRSSDMLIVELRLNAELNAAQLRRLG</sequence>
<evidence type="ECO:0000313" key="5">
    <source>
        <dbReference type="Proteomes" id="UP001152797"/>
    </source>
</evidence>
<dbReference type="EMBL" id="CAMXCT020002229">
    <property type="protein sequence ID" value="CAL1150074.1"/>
    <property type="molecule type" value="Genomic_DNA"/>
</dbReference>
<dbReference type="Proteomes" id="UP001152797">
    <property type="component" value="Unassembled WGS sequence"/>
</dbReference>
<reference evidence="2" key="1">
    <citation type="submission" date="2022-10" db="EMBL/GenBank/DDBJ databases">
        <authorList>
            <person name="Chen Y."/>
            <person name="Dougan E. K."/>
            <person name="Chan C."/>
            <person name="Rhodes N."/>
            <person name="Thang M."/>
        </authorList>
    </citation>
    <scope>NUCLEOTIDE SEQUENCE</scope>
</reference>
<feature type="region of interest" description="Disordered" evidence="1">
    <location>
        <begin position="1"/>
        <end position="20"/>
    </location>
</feature>
<protein>
    <submittedName>
        <fullName evidence="4">Polycystin-2</fullName>
    </submittedName>
</protein>
<organism evidence="2">
    <name type="scientific">Cladocopium goreaui</name>
    <dbReference type="NCBI Taxonomy" id="2562237"/>
    <lineage>
        <taxon>Eukaryota</taxon>
        <taxon>Sar</taxon>
        <taxon>Alveolata</taxon>
        <taxon>Dinophyceae</taxon>
        <taxon>Suessiales</taxon>
        <taxon>Symbiodiniaceae</taxon>
        <taxon>Cladocopium</taxon>
    </lineage>
</organism>
<feature type="non-terminal residue" evidence="2">
    <location>
        <position position="299"/>
    </location>
</feature>
<keyword evidence="5" id="KW-1185">Reference proteome</keyword>
<dbReference type="AlphaFoldDB" id="A0A9P1CS22"/>
<dbReference type="OrthoDB" id="423150at2759"/>
<evidence type="ECO:0000313" key="4">
    <source>
        <dbReference type="EMBL" id="CAL4784011.1"/>
    </source>
</evidence>
<dbReference type="EMBL" id="CAMXCT030002229">
    <property type="protein sequence ID" value="CAL4784011.1"/>
    <property type="molecule type" value="Genomic_DNA"/>
</dbReference>
<feature type="non-terminal residue" evidence="2">
    <location>
        <position position="1"/>
    </location>
</feature>
<feature type="region of interest" description="Disordered" evidence="1">
    <location>
        <begin position="175"/>
        <end position="198"/>
    </location>
</feature>
<evidence type="ECO:0000256" key="1">
    <source>
        <dbReference type="SAM" id="MobiDB-lite"/>
    </source>
</evidence>